<dbReference type="RefSeq" id="WP_313794722.1">
    <property type="nucleotide sequence ID" value="NZ_CP102453.1"/>
</dbReference>
<dbReference type="PROSITE" id="PS51898">
    <property type="entry name" value="TYR_RECOMBINASE"/>
    <property type="match status" value="1"/>
</dbReference>
<organism evidence="3 4">
    <name type="scientific">Fundicoccus culcitae</name>
    <dbReference type="NCBI Taxonomy" id="2969821"/>
    <lineage>
        <taxon>Bacteria</taxon>
        <taxon>Bacillati</taxon>
        <taxon>Bacillota</taxon>
        <taxon>Bacilli</taxon>
        <taxon>Lactobacillales</taxon>
        <taxon>Aerococcaceae</taxon>
        <taxon>Fundicoccus</taxon>
    </lineage>
</organism>
<accession>A0ABY5P913</accession>
<dbReference type="SUPFAM" id="SSF56349">
    <property type="entry name" value="DNA breaking-rejoining enzymes"/>
    <property type="match status" value="1"/>
</dbReference>
<keyword evidence="4" id="KW-1185">Reference proteome</keyword>
<dbReference type="InterPro" id="IPR013762">
    <property type="entry name" value="Integrase-like_cat_sf"/>
</dbReference>
<feature type="domain" description="Tyr recombinase" evidence="2">
    <location>
        <begin position="1"/>
        <end position="79"/>
    </location>
</feature>
<reference evidence="3 4" key="1">
    <citation type="submission" date="2022-08" db="EMBL/GenBank/DDBJ databases">
        <title>Aerococcaceae sp. nov isolated from spoiled eye mask.</title>
        <authorList>
            <person name="Zhou G."/>
            <person name="Xie X.-B."/>
            <person name="Shi Q.-S."/>
            <person name="Wang Y.-S."/>
            <person name="Wen X."/>
            <person name="Peng H."/>
            <person name="Yang X.-J."/>
            <person name="Tao H.-B."/>
            <person name="Huang X.-M."/>
        </authorList>
    </citation>
    <scope>NUCLEOTIDE SEQUENCE [LARGE SCALE GENOMIC DNA]</scope>
    <source>
        <strain evidence="4">DM20194951</strain>
    </source>
</reference>
<evidence type="ECO:0000313" key="3">
    <source>
        <dbReference type="EMBL" id="UUX35232.1"/>
    </source>
</evidence>
<dbReference type="EMBL" id="CP102453">
    <property type="protein sequence ID" value="UUX35232.1"/>
    <property type="molecule type" value="Genomic_DNA"/>
</dbReference>
<keyword evidence="1" id="KW-0233">DNA recombination</keyword>
<dbReference type="Pfam" id="PF00589">
    <property type="entry name" value="Phage_integrase"/>
    <property type="match status" value="1"/>
</dbReference>
<gene>
    <name evidence="3" type="ORF">NRE15_06205</name>
</gene>
<dbReference type="Gene3D" id="1.10.443.10">
    <property type="entry name" value="Intergrase catalytic core"/>
    <property type="match status" value="1"/>
</dbReference>
<name>A0ABY5P913_9LACT</name>
<proteinExistence type="predicted"/>
<evidence type="ECO:0000259" key="2">
    <source>
        <dbReference type="PROSITE" id="PS51898"/>
    </source>
</evidence>
<evidence type="ECO:0000256" key="1">
    <source>
        <dbReference type="ARBA" id="ARBA00023172"/>
    </source>
</evidence>
<protein>
    <submittedName>
        <fullName evidence="3">Tyrosine-type recombinase/integrase</fullName>
    </submittedName>
</protein>
<dbReference type="InterPro" id="IPR002104">
    <property type="entry name" value="Integrase_catalytic"/>
</dbReference>
<evidence type="ECO:0000313" key="4">
    <source>
        <dbReference type="Proteomes" id="UP001315967"/>
    </source>
</evidence>
<sequence>MKQGTVNYFLKKYAQIVIKSDSFFPINLHAHTLRHSIAMTMYNNGIPISYIRDFLGHKSVEITSIYAHANEETIYKTLESLEELRIPEQTMKWKDKEDYLIEFCGLV</sequence>
<dbReference type="InterPro" id="IPR011010">
    <property type="entry name" value="DNA_brk_join_enz"/>
</dbReference>
<dbReference type="Proteomes" id="UP001315967">
    <property type="component" value="Chromosome"/>
</dbReference>